<protein>
    <recommendedName>
        <fullName evidence="5">Outer membrane protein beta-barrel domain-containing protein</fullName>
    </recommendedName>
</protein>
<keyword evidence="2" id="KW-0732">Signal</keyword>
<feature type="compositionally biased region" description="Polar residues" evidence="1">
    <location>
        <begin position="33"/>
        <end position="47"/>
    </location>
</feature>
<reference evidence="3 4" key="1">
    <citation type="journal article" date="2019" name="Nat. Microbiol.">
        <title>Mediterranean grassland soil C-N compound turnover is dependent on rainfall and depth, and is mediated by genomically divergent microorganisms.</title>
        <authorList>
            <person name="Diamond S."/>
            <person name="Andeer P.F."/>
            <person name="Li Z."/>
            <person name="Crits-Christoph A."/>
            <person name="Burstein D."/>
            <person name="Anantharaman K."/>
            <person name="Lane K.R."/>
            <person name="Thomas B.C."/>
            <person name="Pan C."/>
            <person name="Northen T.R."/>
            <person name="Banfield J.F."/>
        </authorList>
    </citation>
    <scope>NUCLEOTIDE SEQUENCE [LARGE SCALE GENOMIC DNA]</scope>
    <source>
        <strain evidence="3">WS_1</strain>
    </source>
</reference>
<evidence type="ECO:0000256" key="2">
    <source>
        <dbReference type="SAM" id="SignalP"/>
    </source>
</evidence>
<accession>A0A538SDX9</accession>
<evidence type="ECO:0000313" key="4">
    <source>
        <dbReference type="Proteomes" id="UP000316292"/>
    </source>
</evidence>
<dbReference type="Proteomes" id="UP000316292">
    <property type="component" value="Unassembled WGS sequence"/>
</dbReference>
<feature type="chain" id="PRO_5021953621" description="Outer membrane protein beta-barrel domain-containing protein" evidence="2">
    <location>
        <begin position="20"/>
        <end position="261"/>
    </location>
</feature>
<sequence length="261" mass="28266">MRVFVATLALALAAGSASASQLDFTPSLVGPSASQLDNSAGSRTLFESSGPIRHRRPRDRYRERDDYGYRSQPEYYAMLGAGTFDPSNQPGNGLYVNGGLGSVLAEQLDLGVQISWYRRSTGGDQFVREGNLPDGTHYRRVMTTQSIKTDLVPVMGTLRVRIPVTSQVQPYVGGAAGWEWLSVSGTDNTGLDFQNDYDGFGAQVFGGVNLNVGPTTGLYGEAVWNASTPKAQFYDATIGQNVREEVDFDGLGFHGGLRLMF</sequence>
<organism evidence="3 4">
    <name type="scientific">Eiseniibacteriota bacterium</name>
    <dbReference type="NCBI Taxonomy" id="2212470"/>
    <lineage>
        <taxon>Bacteria</taxon>
        <taxon>Candidatus Eiseniibacteriota</taxon>
    </lineage>
</organism>
<comment type="caution">
    <text evidence="3">The sequence shown here is derived from an EMBL/GenBank/DDBJ whole genome shotgun (WGS) entry which is preliminary data.</text>
</comment>
<dbReference type="SUPFAM" id="SSF56925">
    <property type="entry name" value="OMPA-like"/>
    <property type="match status" value="1"/>
</dbReference>
<gene>
    <name evidence="3" type="ORF">E6K71_04380</name>
</gene>
<feature type="region of interest" description="Disordered" evidence="1">
    <location>
        <begin position="33"/>
        <end position="64"/>
    </location>
</feature>
<evidence type="ECO:0000313" key="3">
    <source>
        <dbReference type="EMBL" id="TMQ49582.1"/>
    </source>
</evidence>
<dbReference type="InterPro" id="IPR011250">
    <property type="entry name" value="OMP/PagP_B-barrel"/>
</dbReference>
<dbReference type="AlphaFoldDB" id="A0A538SDX9"/>
<proteinExistence type="predicted"/>
<evidence type="ECO:0008006" key="5">
    <source>
        <dbReference type="Google" id="ProtNLM"/>
    </source>
</evidence>
<feature type="signal peptide" evidence="2">
    <location>
        <begin position="1"/>
        <end position="19"/>
    </location>
</feature>
<evidence type="ECO:0000256" key="1">
    <source>
        <dbReference type="SAM" id="MobiDB-lite"/>
    </source>
</evidence>
<dbReference type="EMBL" id="VBOR01000055">
    <property type="protein sequence ID" value="TMQ49582.1"/>
    <property type="molecule type" value="Genomic_DNA"/>
</dbReference>
<dbReference type="Gene3D" id="2.40.160.20">
    <property type="match status" value="1"/>
</dbReference>
<name>A0A538SDX9_UNCEI</name>